<dbReference type="InterPro" id="IPR041191">
    <property type="entry name" value="pPIWI_RE_Y"/>
</dbReference>
<gene>
    <name evidence="2" type="ORF">NCTC1934_00283</name>
</gene>
<organism evidence="2 3">
    <name type="scientific">Nocardia otitidiscaviarum</name>
    <dbReference type="NCBI Taxonomy" id="1823"/>
    <lineage>
        <taxon>Bacteria</taxon>
        <taxon>Bacillati</taxon>
        <taxon>Actinomycetota</taxon>
        <taxon>Actinomycetes</taxon>
        <taxon>Mycobacteriales</taxon>
        <taxon>Nocardiaceae</taxon>
        <taxon>Nocardia</taxon>
    </lineage>
</organism>
<dbReference type="AlphaFoldDB" id="A0A378Y7Y8"/>
<keyword evidence="3" id="KW-1185">Reference proteome</keyword>
<evidence type="ECO:0000313" key="2">
    <source>
        <dbReference type="EMBL" id="SUA72853.1"/>
    </source>
</evidence>
<dbReference type="RefSeq" id="WP_255222311.1">
    <property type="nucleotide sequence ID" value="NZ_UGRY01000002.1"/>
</dbReference>
<dbReference type="Proteomes" id="UP000255467">
    <property type="component" value="Unassembled WGS sequence"/>
</dbReference>
<evidence type="ECO:0000313" key="3">
    <source>
        <dbReference type="Proteomes" id="UP000255467"/>
    </source>
</evidence>
<accession>A0A378Y7Y8</accession>
<proteinExistence type="predicted"/>
<sequence>MLATGLMTLTDNISDGNTAIDVPYPVMMQRALDRLTAMCLAAGVDPPRSAMDLIGWVGLPFRQWPLQLHSDGMDVDERLLVGGRPSRECVEWAVLGSGDVEAEIRERRLMNAVLDKCRARNRADVYVAFRRLLVECPAMSERELLKQLGRPELTLLAHELRSAYRPAPPETLVGGFAEVCGGCGNLRTLDAHGRRGCREWDCPDPHSVRTQLTAAEGVVWLAREFRMFVTAPGRPEIRIAKAIERALKKERVKVHLWPGYDSCDLLPRGWPGPLT</sequence>
<reference evidence="2 3" key="1">
    <citation type="submission" date="2018-06" db="EMBL/GenBank/DDBJ databases">
        <authorList>
            <consortium name="Pathogen Informatics"/>
            <person name="Doyle S."/>
        </authorList>
    </citation>
    <scope>NUCLEOTIDE SEQUENCE [LARGE SCALE GENOMIC DNA]</scope>
    <source>
        <strain evidence="2 3">NCTC1934</strain>
    </source>
</reference>
<name>A0A378Y7Y8_9NOCA</name>
<dbReference type="EMBL" id="UGRY01000002">
    <property type="protein sequence ID" value="SUA72853.1"/>
    <property type="molecule type" value="Genomic_DNA"/>
</dbReference>
<protein>
    <recommendedName>
        <fullName evidence="1">pPIWI-RE three-gene island domain-containing protein</fullName>
    </recommendedName>
</protein>
<evidence type="ECO:0000259" key="1">
    <source>
        <dbReference type="Pfam" id="PF18156"/>
    </source>
</evidence>
<dbReference type="Pfam" id="PF18156">
    <property type="entry name" value="pPIWI_RE_Y"/>
    <property type="match status" value="1"/>
</dbReference>
<feature type="domain" description="pPIWI-RE three-gene island" evidence="1">
    <location>
        <begin position="2"/>
        <end position="139"/>
    </location>
</feature>